<dbReference type="InterPro" id="IPR036770">
    <property type="entry name" value="Ankyrin_rpt-contain_sf"/>
</dbReference>
<name>A0A9P1GB24_9DINO</name>
<reference evidence="3 4" key="2">
    <citation type="submission" date="2024-05" db="EMBL/GenBank/DDBJ databases">
        <authorList>
            <person name="Chen Y."/>
            <person name="Shah S."/>
            <person name="Dougan E. K."/>
            <person name="Thang M."/>
            <person name="Chan C."/>
        </authorList>
    </citation>
    <scope>NUCLEOTIDE SEQUENCE [LARGE SCALE GENOMIC DNA]</scope>
</reference>
<dbReference type="EMBL" id="CAMXCT020003891">
    <property type="protein sequence ID" value="CAL1160165.1"/>
    <property type="molecule type" value="Genomic_DNA"/>
</dbReference>
<organism evidence="2">
    <name type="scientific">Cladocopium goreaui</name>
    <dbReference type="NCBI Taxonomy" id="2562237"/>
    <lineage>
        <taxon>Eukaryota</taxon>
        <taxon>Sar</taxon>
        <taxon>Alveolata</taxon>
        <taxon>Dinophyceae</taxon>
        <taxon>Suessiales</taxon>
        <taxon>Symbiodiniaceae</taxon>
        <taxon>Cladocopium</taxon>
    </lineage>
</organism>
<dbReference type="InterPro" id="IPR002110">
    <property type="entry name" value="Ankyrin_rpt"/>
</dbReference>
<feature type="repeat" description="ANK" evidence="1">
    <location>
        <begin position="49"/>
        <end position="81"/>
    </location>
</feature>
<comment type="caution">
    <text evidence="2">The sequence shown here is derived from an EMBL/GenBank/DDBJ whole genome shotgun (WGS) entry which is preliminary data.</text>
</comment>
<dbReference type="PROSITE" id="PS50297">
    <property type="entry name" value="ANK_REP_REGION"/>
    <property type="match status" value="1"/>
</dbReference>
<keyword evidence="4" id="KW-1185">Reference proteome</keyword>
<gene>
    <name evidence="2" type="ORF">C1SCF055_LOCUS32397</name>
</gene>
<dbReference type="Pfam" id="PF00023">
    <property type="entry name" value="Ank"/>
    <property type="match status" value="1"/>
</dbReference>
<dbReference type="Gene3D" id="1.25.40.20">
    <property type="entry name" value="Ankyrin repeat-containing domain"/>
    <property type="match status" value="1"/>
</dbReference>
<dbReference type="EMBL" id="CAMXCT010003891">
    <property type="protein sequence ID" value="CAI4006790.1"/>
    <property type="molecule type" value="Genomic_DNA"/>
</dbReference>
<keyword evidence="1" id="KW-0040">ANK repeat</keyword>
<evidence type="ECO:0000313" key="3">
    <source>
        <dbReference type="EMBL" id="CAL4794102.1"/>
    </source>
</evidence>
<accession>A0A9P1GB24</accession>
<dbReference type="SUPFAM" id="SSF48403">
    <property type="entry name" value="Ankyrin repeat"/>
    <property type="match status" value="1"/>
</dbReference>
<evidence type="ECO:0000256" key="1">
    <source>
        <dbReference type="PROSITE-ProRule" id="PRU00023"/>
    </source>
</evidence>
<dbReference type="PROSITE" id="PS50088">
    <property type="entry name" value="ANK_REPEAT"/>
    <property type="match status" value="1"/>
</dbReference>
<dbReference type="OrthoDB" id="448640at2759"/>
<evidence type="ECO:0000313" key="2">
    <source>
        <dbReference type="EMBL" id="CAI4006790.1"/>
    </source>
</evidence>
<dbReference type="AlphaFoldDB" id="A0A9P1GB24"/>
<sequence length="410" mass="44602">MDEMDVADDGDIPLPQQHLFLDQAKQYNFVAVREMLEASPGLVNVQPAMRWSALHQAAEAGDEAAVSFLLERGADKTLKTKDGRTPLQVTKNAAVRALLGGEKRTAPEGPAEGASPKAAKVSAASLVLKVNYAASGAELASLTWSSKGSVEDLKEELRKKLEPGKVVRTLLKENYPLPDGTLEDAGVENGAILNAVIDVEPTLFLFKPCTASELCSRHQDWCAGEEEDLVQSERAHLAMDQAPEVARKVAEELNEACPGLGGFQVCRSSEGDSPGELLVIANAGEDPKKSCLKALVFPKDSEEWQDKVDENDPECAGLWALATLEKVEWKDYLDKGFNAHKDDDPETMVADGLSSEELEEYRKATKIMNEKLEKHFIFNFSDDAQVAPMIWGGYASDGCIVGIISGRVWT</sequence>
<reference evidence="2" key="1">
    <citation type="submission" date="2022-10" db="EMBL/GenBank/DDBJ databases">
        <authorList>
            <person name="Chen Y."/>
            <person name="Dougan E. K."/>
            <person name="Chan C."/>
            <person name="Rhodes N."/>
            <person name="Thang M."/>
        </authorList>
    </citation>
    <scope>NUCLEOTIDE SEQUENCE</scope>
</reference>
<dbReference type="Proteomes" id="UP001152797">
    <property type="component" value="Unassembled WGS sequence"/>
</dbReference>
<dbReference type="EMBL" id="CAMXCT030003891">
    <property type="protein sequence ID" value="CAL4794102.1"/>
    <property type="molecule type" value="Genomic_DNA"/>
</dbReference>
<proteinExistence type="predicted"/>
<protein>
    <submittedName>
        <fullName evidence="2">Uncharacterized protein</fullName>
    </submittedName>
</protein>
<evidence type="ECO:0000313" key="4">
    <source>
        <dbReference type="Proteomes" id="UP001152797"/>
    </source>
</evidence>